<evidence type="ECO:0000313" key="4">
    <source>
        <dbReference type="Proteomes" id="UP000285860"/>
    </source>
</evidence>
<dbReference type="Proteomes" id="UP000285860">
    <property type="component" value="Unassembled WGS sequence"/>
</dbReference>
<dbReference type="PANTHER" id="PTHR43070:SF5">
    <property type="entry name" value="HOMOSERINE DEHYDROGENASE"/>
    <property type="match status" value="1"/>
</dbReference>
<dbReference type="VEuPathDB" id="FungiDB:FOIG_06172"/>
<sequence length="130" mass="14219">MPGLDKEIYVAIIGAGGVGSKFLEQFAYLTKHRPSLHLRLCYVAIIDKGLCHRDYSPIEFDTALETLESTGFEPPQIPQIVGYLSASPGKVIVADNTRSQAIASAYPLFLRSGISIVTPNKKAFSESYKL</sequence>
<keyword evidence="1" id="KW-0521">NADP</keyword>
<feature type="domain" description="Aspartate/homoserine dehydrogenase NAD-binding" evidence="2">
    <location>
        <begin position="14"/>
        <end position="127"/>
    </location>
</feature>
<gene>
    <name evidence="3" type="ORF">BFJ68_g15560</name>
</gene>
<dbReference type="InterPro" id="IPR005106">
    <property type="entry name" value="Asp/hSer_DH_NAD-bd"/>
</dbReference>
<dbReference type="GO" id="GO:0050661">
    <property type="term" value="F:NADP binding"/>
    <property type="evidence" value="ECO:0007669"/>
    <property type="project" value="InterPro"/>
</dbReference>
<dbReference type="GO" id="GO:0009090">
    <property type="term" value="P:homoserine biosynthetic process"/>
    <property type="evidence" value="ECO:0007669"/>
    <property type="project" value="TreeGrafter"/>
</dbReference>
<evidence type="ECO:0000313" key="3">
    <source>
        <dbReference type="EMBL" id="RKK93414.1"/>
    </source>
</evidence>
<reference evidence="3 4" key="1">
    <citation type="journal article" date="2018" name="Sci. Rep.">
        <title>Characterisation of pathogen-specific regions and novel effector candidates in Fusarium oxysporum f. sp. cepae.</title>
        <authorList>
            <person name="Armitage A.D."/>
            <person name="Taylor A."/>
            <person name="Sobczyk M.K."/>
            <person name="Baxter L."/>
            <person name="Greenfield B.P."/>
            <person name="Bates H.J."/>
            <person name="Wilson F."/>
            <person name="Jackson A.C."/>
            <person name="Ott S."/>
            <person name="Harrison R.J."/>
            <person name="Clarkson J.P."/>
        </authorList>
    </citation>
    <scope>NUCLEOTIDE SEQUENCE [LARGE SCALE GENOMIC DNA]</scope>
    <source>
        <strain evidence="3 4">Fo_A28</strain>
    </source>
</reference>
<protein>
    <recommendedName>
        <fullName evidence="2">Aspartate/homoserine dehydrogenase NAD-binding domain-containing protein</fullName>
    </recommendedName>
</protein>
<accession>A0A420PLP1</accession>
<dbReference type="PANTHER" id="PTHR43070">
    <property type="match status" value="1"/>
</dbReference>
<organism evidence="3 4">
    <name type="scientific">Fusarium oxysporum</name>
    <name type="common">Fusarium vascular wilt</name>
    <dbReference type="NCBI Taxonomy" id="5507"/>
    <lineage>
        <taxon>Eukaryota</taxon>
        <taxon>Fungi</taxon>
        <taxon>Dikarya</taxon>
        <taxon>Ascomycota</taxon>
        <taxon>Pezizomycotina</taxon>
        <taxon>Sordariomycetes</taxon>
        <taxon>Hypocreomycetidae</taxon>
        <taxon>Hypocreales</taxon>
        <taxon>Nectriaceae</taxon>
        <taxon>Fusarium</taxon>
        <taxon>Fusarium oxysporum species complex</taxon>
    </lineage>
</organism>
<dbReference type="Pfam" id="PF03447">
    <property type="entry name" value="NAD_binding_3"/>
    <property type="match status" value="1"/>
</dbReference>
<dbReference type="VEuPathDB" id="FungiDB:FOXG_05956"/>
<comment type="caution">
    <text evidence="3">The sequence shown here is derived from an EMBL/GenBank/DDBJ whole genome shotgun (WGS) entry which is preliminary data.</text>
</comment>
<proteinExistence type="predicted"/>
<dbReference type="GO" id="GO:0009067">
    <property type="term" value="P:aspartate family amino acid biosynthetic process"/>
    <property type="evidence" value="ECO:0007669"/>
    <property type="project" value="InterPro"/>
</dbReference>
<name>A0A420PLP1_FUSOX</name>
<dbReference type="InterPro" id="IPR011147">
    <property type="entry name" value="Bifunc_Aspkin/hSer_DH"/>
</dbReference>
<evidence type="ECO:0000256" key="1">
    <source>
        <dbReference type="ARBA" id="ARBA00022857"/>
    </source>
</evidence>
<dbReference type="VEuPathDB" id="FungiDB:HZS61_011289"/>
<dbReference type="VEuPathDB" id="FungiDB:FOZG_10359"/>
<dbReference type="InterPro" id="IPR036291">
    <property type="entry name" value="NAD(P)-bd_dom_sf"/>
</dbReference>
<dbReference type="EMBL" id="MRCY01000166">
    <property type="protein sequence ID" value="RKK93414.1"/>
    <property type="molecule type" value="Genomic_DNA"/>
</dbReference>
<dbReference type="VEuPathDB" id="FungiDB:FOMG_16393"/>
<dbReference type="SUPFAM" id="SSF51735">
    <property type="entry name" value="NAD(P)-binding Rossmann-fold domains"/>
    <property type="match status" value="1"/>
</dbReference>
<dbReference type="GO" id="GO:0004412">
    <property type="term" value="F:homoserine dehydrogenase activity"/>
    <property type="evidence" value="ECO:0007669"/>
    <property type="project" value="InterPro"/>
</dbReference>
<dbReference type="VEuPathDB" id="FungiDB:FOC1_g10001201"/>
<dbReference type="Gene3D" id="3.40.50.720">
    <property type="entry name" value="NAD(P)-binding Rossmann-like Domain"/>
    <property type="match status" value="1"/>
</dbReference>
<dbReference type="AlphaFoldDB" id="A0A420PLP1"/>
<evidence type="ECO:0000259" key="2">
    <source>
        <dbReference type="Pfam" id="PF03447"/>
    </source>
</evidence>